<dbReference type="CDD" id="cd01257">
    <property type="entry name" value="PH_IRS"/>
    <property type="match status" value="1"/>
</dbReference>
<reference evidence="4" key="1">
    <citation type="journal article" date="2023" name="Science">
        <title>Genome structures resolve the early diversification of teleost fishes.</title>
        <authorList>
            <person name="Parey E."/>
            <person name="Louis A."/>
            <person name="Montfort J."/>
            <person name="Bouchez O."/>
            <person name="Roques C."/>
            <person name="Iampietro C."/>
            <person name="Lluch J."/>
            <person name="Castinel A."/>
            <person name="Donnadieu C."/>
            <person name="Desvignes T."/>
            <person name="Floi Bucao C."/>
            <person name="Jouanno E."/>
            <person name="Wen M."/>
            <person name="Mejri S."/>
            <person name="Dirks R."/>
            <person name="Jansen H."/>
            <person name="Henkel C."/>
            <person name="Chen W.J."/>
            <person name="Zahm M."/>
            <person name="Cabau C."/>
            <person name="Klopp C."/>
            <person name="Thompson A.W."/>
            <person name="Robinson-Rechavi M."/>
            <person name="Braasch I."/>
            <person name="Lecointre G."/>
            <person name="Bobe J."/>
            <person name="Postlethwait J.H."/>
            <person name="Berthelot C."/>
            <person name="Roest Crollius H."/>
            <person name="Guiguen Y."/>
        </authorList>
    </citation>
    <scope>NUCLEOTIDE SEQUENCE</scope>
    <source>
        <strain evidence="4">NC1722</strain>
    </source>
</reference>
<dbReference type="AlphaFoldDB" id="A0AAD7SXL4"/>
<dbReference type="Pfam" id="PF00169">
    <property type="entry name" value="PH"/>
    <property type="match status" value="1"/>
</dbReference>
<feature type="compositionally biased region" description="Polar residues" evidence="2">
    <location>
        <begin position="257"/>
        <end position="282"/>
    </location>
</feature>
<feature type="compositionally biased region" description="Polar residues" evidence="2">
    <location>
        <begin position="195"/>
        <end position="205"/>
    </location>
</feature>
<dbReference type="SMART" id="SM01244">
    <property type="entry name" value="IRS"/>
    <property type="match status" value="1"/>
</dbReference>
<dbReference type="InterPro" id="IPR011993">
    <property type="entry name" value="PH-like_dom_sf"/>
</dbReference>
<evidence type="ECO:0000256" key="1">
    <source>
        <dbReference type="ARBA" id="ARBA00022553"/>
    </source>
</evidence>
<proteinExistence type="predicted"/>
<dbReference type="InterPro" id="IPR001849">
    <property type="entry name" value="PH_domain"/>
</dbReference>
<feature type="domain" description="IRS-type PTB" evidence="3">
    <location>
        <begin position="83"/>
        <end position="188"/>
    </location>
</feature>
<dbReference type="SMART" id="SM00310">
    <property type="entry name" value="PTBI"/>
    <property type="match status" value="1"/>
</dbReference>
<organism evidence="4 5">
    <name type="scientific">Aldrovandia affinis</name>
    <dbReference type="NCBI Taxonomy" id="143900"/>
    <lineage>
        <taxon>Eukaryota</taxon>
        <taxon>Metazoa</taxon>
        <taxon>Chordata</taxon>
        <taxon>Craniata</taxon>
        <taxon>Vertebrata</taxon>
        <taxon>Euteleostomi</taxon>
        <taxon>Actinopterygii</taxon>
        <taxon>Neopterygii</taxon>
        <taxon>Teleostei</taxon>
        <taxon>Notacanthiformes</taxon>
        <taxon>Halosauridae</taxon>
        <taxon>Aldrovandia</taxon>
    </lineage>
</organism>
<dbReference type="GO" id="GO:0005829">
    <property type="term" value="C:cytosol"/>
    <property type="evidence" value="ECO:0007669"/>
    <property type="project" value="TreeGrafter"/>
</dbReference>
<dbReference type="PANTHER" id="PTHR10614:SF7">
    <property type="entry name" value="INSULIN RECEPTOR SUBSTRATE 2"/>
    <property type="match status" value="1"/>
</dbReference>
<keyword evidence="5" id="KW-1185">Reference proteome</keyword>
<dbReference type="GO" id="GO:0005158">
    <property type="term" value="F:insulin receptor binding"/>
    <property type="evidence" value="ECO:0007669"/>
    <property type="project" value="InterPro"/>
</dbReference>
<name>A0AAD7SXL4_9TELE</name>
<dbReference type="SMART" id="SM00233">
    <property type="entry name" value="PH"/>
    <property type="match status" value="1"/>
</dbReference>
<dbReference type="Gene3D" id="2.30.29.30">
    <property type="entry name" value="Pleckstrin-homology domain (PH domain)/Phosphotyrosine-binding domain (PTB)"/>
    <property type="match status" value="2"/>
</dbReference>
<feature type="compositionally biased region" description="Low complexity" evidence="2">
    <location>
        <begin position="291"/>
        <end position="327"/>
    </location>
</feature>
<dbReference type="EMBL" id="JAINUG010000026">
    <property type="protein sequence ID" value="KAJ8410566.1"/>
    <property type="molecule type" value="Genomic_DNA"/>
</dbReference>
<sequence>MASPPTTGGHLFSNVNINNNNIKKCGYLKKQKHGHKRFFVLKEQSEGFPARLEYYENEKKWKNKAAAKRVIPLDSCLNINKRADAKHKHLIALYTKDEYFAVAADNEQEQENCRTISFVKLNSEVASVSLQLMNIRRCGHSDSFFFIEVGRSASTGPGELWMQADDSVVAQNIHETILEAMKAMKELSEFRPRSKSQSSGTNPISVPTRRHLNNLPPSQTGLLRRSRTDSIAATSPVSKFTSCRIRTASEGDGTMTRPLSVNSSPISPSANRTNLSRSNTVSARPCRMFESSSLQHSKSMSMPVSHSPPSATSPISLSSSSGNGSTSEAIQRPSSAAPLSRGHRVMVGSFPAMTLDPVRAMSGTSRPTGATRPNPSPARPS</sequence>
<dbReference type="PROSITE" id="PS51064">
    <property type="entry name" value="IRS_PTB"/>
    <property type="match status" value="1"/>
</dbReference>
<dbReference type="Pfam" id="PF02174">
    <property type="entry name" value="IRS"/>
    <property type="match status" value="1"/>
</dbReference>
<feature type="region of interest" description="Disordered" evidence="2">
    <location>
        <begin position="189"/>
        <end position="381"/>
    </location>
</feature>
<dbReference type="PANTHER" id="PTHR10614">
    <property type="entry name" value="INSULIN RECEPTOR SUBSTRATE"/>
    <property type="match status" value="1"/>
</dbReference>
<dbReference type="PRINTS" id="PR00628">
    <property type="entry name" value="INSULINRSI"/>
</dbReference>
<evidence type="ECO:0000256" key="2">
    <source>
        <dbReference type="SAM" id="MobiDB-lite"/>
    </source>
</evidence>
<comment type="caution">
    <text evidence="4">The sequence shown here is derived from an EMBL/GenBank/DDBJ whole genome shotgun (WGS) entry which is preliminary data.</text>
</comment>
<dbReference type="Proteomes" id="UP001221898">
    <property type="component" value="Unassembled WGS sequence"/>
</dbReference>
<gene>
    <name evidence="4" type="ORF">AAFF_G00194700</name>
</gene>
<dbReference type="GO" id="GO:0005886">
    <property type="term" value="C:plasma membrane"/>
    <property type="evidence" value="ECO:0007669"/>
    <property type="project" value="TreeGrafter"/>
</dbReference>
<evidence type="ECO:0000313" key="5">
    <source>
        <dbReference type="Proteomes" id="UP001221898"/>
    </source>
</evidence>
<protein>
    <recommendedName>
        <fullName evidence="3">IRS-type PTB domain-containing protein</fullName>
    </recommendedName>
</protein>
<keyword evidence="1" id="KW-0597">Phosphoprotein</keyword>
<dbReference type="InterPro" id="IPR039011">
    <property type="entry name" value="IRS"/>
</dbReference>
<dbReference type="SUPFAM" id="SSF50729">
    <property type="entry name" value="PH domain-like"/>
    <property type="match status" value="2"/>
</dbReference>
<feature type="compositionally biased region" description="Polar residues" evidence="2">
    <location>
        <begin position="229"/>
        <end position="241"/>
    </location>
</feature>
<dbReference type="GO" id="GO:0008286">
    <property type="term" value="P:insulin receptor signaling pathway"/>
    <property type="evidence" value="ECO:0007669"/>
    <property type="project" value="InterPro"/>
</dbReference>
<dbReference type="GO" id="GO:0043548">
    <property type="term" value="F:phosphatidylinositol 3-kinase binding"/>
    <property type="evidence" value="ECO:0007669"/>
    <property type="project" value="TreeGrafter"/>
</dbReference>
<evidence type="ECO:0000313" key="4">
    <source>
        <dbReference type="EMBL" id="KAJ8410566.1"/>
    </source>
</evidence>
<feature type="compositionally biased region" description="Polar residues" evidence="2">
    <location>
        <begin position="362"/>
        <end position="373"/>
    </location>
</feature>
<accession>A0AAD7SXL4</accession>
<evidence type="ECO:0000259" key="3">
    <source>
        <dbReference type="PROSITE" id="PS51064"/>
    </source>
</evidence>
<dbReference type="InterPro" id="IPR002404">
    <property type="entry name" value="IRS_PTB"/>
</dbReference>